<evidence type="ECO:0000256" key="1">
    <source>
        <dbReference type="SAM" id="MobiDB-lite"/>
    </source>
</evidence>
<name>A0A9N9GL90_9GLOM</name>
<proteinExistence type="predicted"/>
<comment type="caution">
    <text evidence="3">The sequence shown here is derived from an EMBL/GenBank/DDBJ whole genome shotgun (WGS) entry which is preliminary data.</text>
</comment>
<keyword evidence="2" id="KW-1133">Transmembrane helix</keyword>
<feature type="transmembrane region" description="Helical" evidence="2">
    <location>
        <begin position="36"/>
        <end position="56"/>
    </location>
</feature>
<dbReference type="Proteomes" id="UP000789706">
    <property type="component" value="Unassembled WGS sequence"/>
</dbReference>
<feature type="transmembrane region" description="Helical" evidence="2">
    <location>
        <begin position="9"/>
        <end position="30"/>
    </location>
</feature>
<reference evidence="3" key="1">
    <citation type="submission" date="2021-06" db="EMBL/GenBank/DDBJ databases">
        <authorList>
            <person name="Kallberg Y."/>
            <person name="Tangrot J."/>
            <person name="Rosling A."/>
        </authorList>
    </citation>
    <scope>NUCLEOTIDE SEQUENCE</scope>
    <source>
        <strain evidence="3">AZ414A</strain>
    </source>
</reference>
<gene>
    <name evidence="3" type="ORF">DEBURN_LOCUS10198</name>
</gene>
<dbReference type="PANTHER" id="PTHR41390">
    <property type="entry name" value="CHROMOSOME 7, WHOLE GENOME SHOTGUN SEQUENCE"/>
    <property type="match status" value="1"/>
</dbReference>
<dbReference type="PANTHER" id="PTHR41390:SF1">
    <property type="entry name" value="NADH-UBIQUINONE OXIDOREDUCTASE 213 KDA SUBUNIT"/>
    <property type="match status" value="1"/>
</dbReference>
<keyword evidence="2" id="KW-0812">Transmembrane</keyword>
<dbReference type="OrthoDB" id="5565730at2759"/>
<feature type="region of interest" description="Disordered" evidence="1">
    <location>
        <begin position="192"/>
        <end position="212"/>
    </location>
</feature>
<sequence>MDAESRKRIFTGTIFTASFGAATGTIASFLNNRPLFRNAFIAGLNCGIIGCTFFCFRESFLLYQKKHNPKLGLKDYQTRNYDEFISSTLAGGMTEGSRQGIIPGFIVFSLLCGAGQYCYTSLYNLRQQLILEEIRDKQLKKSLPENAESENNKNNKDTGIFAWLATKNWSPVRKITKEEYFRIRKERLREKGIDMEDEEDSNINFKKSEMND</sequence>
<keyword evidence="4" id="KW-1185">Reference proteome</keyword>
<evidence type="ECO:0000313" key="4">
    <source>
        <dbReference type="Proteomes" id="UP000789706"/>
    </source>
</evidence>
<dbReference type="AlphaFoldDB" id="A0A9N9GL90"/>
<evidence type="ECO:0000313" key="3">
    <source>
        <dbReference type="EMBL" id="CAG8616705.1"/>
    </source>
</evidence>
<keyword evidence="2" id="KW-0472">Membrane</keyword>
<dbReference type="EMBL" id="CAJVPK010002680">
    <property type="protein sequence ID" value="CAG8616705.1"/>
    <property type="molecule type" value="Genomic_DNA"/>
</dbReference>
<evidence type="ECO:0000256" key="2">
    <source>
        <dbReference type="SAM" id="Phobius"/>
    </source>
</evidence>
<accession>A0A9N9GL90</accession>
<protein>
    <submittedName>
        <fullName evidence="3">3745_t:CDS:1</fullName>
    </submittedName>
</protein>
<organism evidence="3 4">
    <name type="scientific">Diversispora eburnea</name>
    <dbReference type="NCBI Taxonomy" id="1213867"/>
    <lineage>
        <taxon>Eukaryota</taxon>
        <taxon>Fungi</taxon>
        <taxon>Fungi incertae sedis</taxon>
        <taxon>Mucoromycota</taxon>
        <taxon>Glomeromycotina</taxon>
        <taxon>Glomeromycetes</taxon>
        <taxon>Diversisporales</taxon>
        <taxon>Diversisporaceae</taxon>
        <taxon>Diversispora</taxon>
    </lineage>
</organism>